<dbReference type="InterPro" id="IPR020472">
    <property type="entry name" value="WD40_PAC1"/>
</dbReference>
<dbReference type="InterPro" id="IPR051733">
    <property type="entry name" value="WD_repeat_DCAF13/WDSOF1"/>
</dbReference>
<evidence type="ECO:0000313" key="11">
    <source>
        <dbReference type="Proteomes" id="UP000240883"/>
    </source>
</evidence>
<name>A0A2T2N7I7_CORCC</name>
<dbReference type="PANTHER" id="PTHR22851">
    <property type="entry name" value="U3 SMALL NUCLEOLAR RNA U3 SNORNA ASSOCIATED PROTEIN"/>
    <property type="match status" value="1"/>
</dbReference>
<dbReference type="InterPro" id="IPR001680">
    <property type="entry name" value="WD40_rpt"/>
</dbReference>
<evidence type="ECO:0000256" key="2">
    <source>
        <dbReference type="ARBA" id="ARBA00005649"/>
    </source>
</evidence>
<dbReference type="InterPro" id="IPR007287">
    <property type="entry name" value="Sof1"/>
</dbReference>
<dbReference type="STRING" id="1448308.A0A2T2N7I7"/>
<dbReference type="AlphaFoldDB" id="A0A2T2N7I7"/>
<evidence type="ECO:0000259" key="9">
    <source>
        <dbReference type="Pfam" id="PF04158"/>
    </source>
</evidence>
<keyword evidence="4" id="KW-0677">Repeat</keyword>
<dbReference type="Pfam" id="PF00400">
    <property type="entry name" value="WD40"/>
    <property type="match status" value="4"/>
</dbReference>
<dbReference type="SMART" id="SM00320">
    <property type="entry name" value="WD40"/>
    <property type="match status" value="6"/>
</dbReference>
<gene>
    <name evidence="10" type="ORF">BS50DRAFT_604045</name>
</gene>
<feature type="compositionally biased region" description="Basic and acidic residues" evidence="8">
    <location>
        <begin position="404"/>
        <end position="424"/>
    </location>
</feature>
<reference evidence="10 11" key="1">
    <citation type="journal article" date="2018" name="Front. Microbiol.">
        <title>Genome-Wide Analysis of Corynespora cassiicola Leaf Fall Disease Putative Effectors.</title>
        <authorList>
            <person name="Lopez D."/>
            <person name="Ribeiro S."/>
            <person name="Label P."/>
            <person name="Fumanal B."/>
            <person name="Venisse J.S."/>
            <person name="Kohler A."/>
            <person name="de Oliveira R.R."/>
            <person name="Labutti K."/>
            <person name="Lipzen A."/>
            <person name="Lail K."/>
            <person name="Bauer D."/>
            <person name="Ohm R.A."/>
            <person name="Barry K.W."/>
            <person name="Spatafora J."/>
            <person name="Grigoriev I.V."/>
            <person name="Martin F.M."/>
            <person name="Pujade-Renaud V."/>
        </authorList>
    </citation>
    <scope>NUCLEOTIDE SEQUENCE [LARGE SCALE GENOMIC DNA]</scope>
    <source>
        <strain evidence="10 11">Philippines</strain>
    </source>
</reference>
<protein>
    <submittedName>
        <fullName evidence="10">WD40 repeat-like protein</fullName>
    </submittedName>
</protein>
<evidence type="ECO:0000256" key="4">
    <source>
        <dbReference type="ARBA" id="ARBA00022737"/>
    </source>
</evidence>
<dbReference type="Pfam" id="PF04158">
    <property type="entry name" value="Sof1"/>
    <property type="match status" value="1"/>
</dbReference>
<feature type="compositionally biased region" description="Polar residues" evidence="8">
    <location>
        <begin position="9"/>
        <end position="21"/>
    </location>
</feature>
<keyword evidence="6" id="KW-0687">Ribonucleoprotein</keyword>
<evidence type="ECO:0000256" key="6">
    <source>
        <dbReference type="ARBA" id="ARBA00023274"/>
    </source>
</evidence>
<dbReference type="PANTHER" id="PTHR22851:SF0">
    <property type="entry name" value="DDB1- AND CUL4-ASSOCIATED FACTOR 13"/>
    <property type="match status" value="1"/>
</dbReference>
<dbReference type="SUPFAM" id="SSF50978">
    <property type="entry name" value="WD40 repeat-like"/>
    <property type="match status" value="1"/>
</dbReference>
<dbReference type="GO" id="GO:0000462">
    <property type="term" value="P:maturation of SSU-rRNA from tricistronic rRNA transcript (SSU-rRNA, 5.8S rRNA, LSU-rRNA)"/>
    <property type="evidence" value="ECO:0007669"/>
    <property type="project" value="TreeGrafter"/>
</dbReference>
<keyword evidence="3 7" id="KW-0853">WD repeat</keyword>
<evidence type="ECO:0000256" key="5">
    <source>
        <dbReference type="ARBA" id="ARBA00023242"/>
    </source>
</evidence>
<feature type="repeat" description="WD" evidence="7">
    <location>
        <begin position="323"/>
        <end position="364"/>
    </location>
</feature>
<dbReference type="InterPro" id="IPR015943">
    <property type="entry name" value="WD40/YVTN_repeat-like_dom_sf"/>
</dbReference>
<comment type="subcellular location">
    <subcellularLocation>
        <location evidence="1">Nucleus</location>
        <location evidence="1">Nucleolus</location>
    </subcellularLocation>
</comment>
<dbReference type="OrthoDB" id="10249065at2759"/>
<feature type="compositionally biased region" description="Basic and acidic residues" evidence="8">
    <location>
        <begin position="434"/>
        <end position="447"/>
    </location>
</feature>
<dbReference type="PROSITE" id="PS50294">
    <property type="entry name" value="WD_REPEATS_REGION"/>
    <property type="match status" value="3"/>
</dbReference>
<keyword evidence="5" id="KW-0539">Nucleus</keyword>
<dbReference type="CDD" id="cd00200">
    <property type="entry name" value="WD40"/>
    <property type="match status" value="1"/>
</dbReference>
<dbReference type="FunFam" id="2.130.10.10:FF:000743">
    <property type="entry name" value="U3 small nucleolar RNA associated protein"/>
    <property type="match status" value="1"/>
</dbReference>
<comment type="similarity">
    <text evidence="2">Belongs to the WD repeat DCAF13/WDSOF1 family.</text>
</comment>
<evidence type="ECO:0000313" key="10">
    <source>
        <dbReference type="EMBL" id="PSN61421.1"/>
    </source>
</evidence>
<feature type="repeat" description="WD" evidence="7">
    <location>
        <begin position="280"/>
        <end position="312"/>
    </location>
</feature>
<dbReference type="InterPro" id="IPR036322">
    <property type="entry name" value="WD40_repeat_dom_sf"/>
</dbReference>
<keyword evidence="11" id="KW-1185">Reference proteome</keyword>
<dbReference type="FunFam" id="2.130.10.10:FF:000657">
    <property type="entry name" value="U3 small nucleolar RNA associated protein"/>
    <property type="match status" value="1"/>
</dbReference>
<dbReference type="PROSITE" id="PS50082">
    <property type="entry name" value="WD_REPEATS_2"/>
    <property type="match status" value="3"/>
</dbReference>
<feature type="region of interest" description="Disordered" evidence="8">
    <location>
        <begin position="1"/>
        <end position="21"/>
    </location>
</feature>
<evidence type="ECO:0000256" key="1">
    <source>
        <dbReference type="ARBA" id="ARBA00004604"/>
    </source>
</evidence>
<dbReference type="Proteomes" id="UP000240883">
    <property type="component" value="Unassembled WGS sequence"/>
</dbReference>
<organism evidence="10 11">
    <name type="scientific">Corynespora cassiicola Philippines</name>
    <dbReference type="NCBI Taxonomy" id="1448308"/>
    <lineage>
        <taxon>Eukaryota</taxon>
        <taxon>Fungi</taxon>
        <taxon>Dikarya</taxon>
        <taxon>Ascomycota</taxon>
        <taxon>Pezizomycotina</taxon>
        <taxon>Dothideomycetes</taxon>
        <taxon>Pleosporomycetidae</taxon>
        <taxon>Pleosporales</taxon>
        <taxon>Corynesporascaceae</taxon>
        <taxon>Corynespora</taxon>
    </lineage>
</organism>
<feature type="repeat" description="WD" evidence="7">
    <location>
        <begin position="62"/>
        <end position="104"/>
    </location>
</feature>
<dbReference type="PRINTS" id="PR00320">
    <property type="entry name" value="GPROTEINBRPT"/>
</dbReference>
<dbReference type="Gene3D" id="2.130.10.10">
    <property type="entry name" value="YVTN repeat-like/Quinoprotein amine dehydrogenase"/>
    <property type="match status" value="2"/>
</dbReference>
<accession>A0A2T2N7I7</accession>
<dbReference type="EMBL" id="KZ678144">
    <property type="protein sequence ID" value="PSN61421.1"/>
    <property type="molecule type" value="Genomic_DNA"/>
</dbReference>
<dbReference type="GO" id="GO:0032040">
    <property type="term" value="C:small-subunit processome"/>
    <property type="evidence" value="ECO:0007669"/>
    <property type="project" value="TreeGrafter"/>
</dbReference>
<feature type="region of interest" description="Disordered" evidence="8">
    <location>
        <begin position="398"/>
        <end position="447"/>
    </location>
</feature>
<evidence type="ECO:0000256" key="3">
    <source>
        <dbReference type="ARBA" id="ARBA00022574"/>
    </source>
</evidence>
<proteinExistence type="inferred from homology"/>
<sequence>MKIKALSRSAESAQAPGSNVQKLTRNLNPEIHPFERAREYTRALNATKLERMFAQPFLGSFEPGHVDGVYSLAKDPESLEHLASGSGDGIIKVWDTTAREQRWQSQAHENIVKGLTWTNRDRKLITCGADRTIKMFSPYETASGGAPIATWLGEHAFTSVSHHRTLPSFAAASSVVSVYDTSRAAGTPVQTLAWPTAIDTINCVSMNQVETSVLASCASDRSVIFYDLRTGSPLHRTVLNFASNDIAWNPMEAFHCAVANEDHNVYIFDLRNMKRAAQVLKDHVAAVMSVEFSPTGEELVTGSYDRTVRLWDRQRGHSRDIYHTKRMQRVFSVSWSQDNNYVFSGSDDGNIRLWRAKASARQGVKSAALRQKLQYDDALKERYKHMPEIRRIARHRHMPKQVKKAGEIKKEELKSIKRREENERRHTKKGQTRRKAEREKMILAREQ</sequence>
<evidence type="ECO:0000256" key="7">
    <source>
        <dbReference type="PROSITE-ProRule" id="PRU00221"/>
    </source>
</evidence>
<feature type="domain" description="Sof1-like protein" evidence="9">
    <location>
        <begin position="356"/>
        <end position="442"/>
    </location>
</feature>
<evidence type="ECO:0000256" key="8">
    <source>
        <dbReference type="SAM" id="MobiDB-lite"/>
    </source>
</evidence>